<comment type="caution">
    <text evidence="6">The sequence shown here is derived from an EMBL/GenBank/DDBJ whole genome shotgun (WGS) entry which is preliminary data.</text>
</comment>
<sequence>MTTLILHRGPLHANPYHAWLDGHDGKLVLLGSSEQLAVHGEELPREAPYLHAETVPDYDTGPLVAERAAALIEEYGVTDLVACTEYDIERAAELRERFGLPGQRPDSAVPYRDKWEMKQAATRAGVPVARHALLRTGQDLTDFVAREGLPAVVKPRRGWGSVGVAFLRTPADVADWLAEAALTDASGEPGWLVECFVDGVMCHVDGAVAGGRTVSVWPSQYTYALADFRDRGGRVDIALDAADPLTHRLNAFGEQVLKALGGPADFAFHIEVFVTPDGELVLCEAACRAGGAGVRDVQQAMFGVDVAALPVRSQLGLPVGFDGPVTPPKVAGQLLFMMRPGTLRALPEPATAPAGIYKRKYYAEVGDKLNESTFSGDFLAAFVVEGTDRADCERRIGEVKRWFLEGLEVG</sequence>
<keyword evidence="1" id="KW-0436">Ligase</keyword>
<evidence type="ECO:0000259" key="5">
    <source>
        <dbReference type="PROSITE" id="PS50975"/>
    </source>
</evidence>
<evidence type="ECO:0000313" key="6">
    <source>
        <dbReference type="EMBL" id="NBE49975.1"/>
    </source>
</evidence>
<gene>
    <name evidence="6" type="ORF">GUY60_00730</name>
</gene>
<name>A0A964XIF0_9ACTN</name>
<accession>A0A964XIF0</accession>
<dbReference type="InterPro" id="IPR052032">
    <property type="entry name" value="ATP-dep_AA_Ligase"/>
</dbReference>
<dbReference type="Proteomes" id="UP000598297">
    <property type="component" value="Unassembled WGS sequence"/>
</dbReference>
<dbReference type="Gene3D" id="3.30.1490.20">
    <property type="entry name" value="ATP-grasp fold, A domain"/>
    <property type="match status" value="1"/>
</dbReference>
<evidence type="ECO:0000313" key="7">
    <source>
        <dbReference type="Proteomes" id="UP000598297"/>
    </source>
</evidence>
<dbReference type="Gene3D" id="3.40.50.20">
    <property type="match status" value="1"/>
</dbReference>
<dbReference type="EMBL" id="JAAAHS010000002">
    <property type="protein sequence ID" value="NBE49975.1"/>
    <property type="molecule type" value="Genomic_DNA"/>
</dbReference>
<keyword evidence="2 4" id="KW-0547">Nucleotide-binding</keyword>
<keyword evidence="7" id="KW-1185">Reference proteome</keyword>
<dbReference type="Pfam" id="PF13535">
    <property type="entry name" value="ATP-grasp_4"/>
    <property type="match status" value="1"/>
</dbReference>
<dbReference type="RefSeq" id="WP_161692855.1">
    <property type="nucleotide sequence ID" value="NZ_JAAAHS010000002.1"/>
</dbReference>
<dbReference type="PROSITE" id="PS50975">
    <property type="entry name" value="ATP_GRASP"/>
    <property type="match status" value="1"/>
</dbReference>
<evidence type="ECO:0000256" key="2">
    <source>
        <dbReference type="ARBA" id="ARBA00022741"/>
    </source>
</evidence>
<reference evidence="6" key="1">
    <citation type="submission" date="2020-01" db="EMBL/GenBank/DDBJ databases">
        <title>Whole-genome analyses of novel actinobacteria.</title>
        <authorList>
            <person name="Sahin N."/>
        </authorList>
    </citation>
    <scope>NUCLEOTIDE SEQUENCE</scope>
    <source>
        <strain evidence="6">YC537</strain>
    </source>
</reference>
<keyword evidence="3 4" id="KW-0067">ATP-binding</keyword>
<dbReference type="SUPFAM" id="SSF56059">
    <property type="entry name" value="Glutathione synthetase ATP-binding domain-like"/>
    <property type="match status" value="1"/>
</dbReference>
<evidence type="ECO:0000256" key="3">
    <source>
        <dbReference type="ARBA" id="ARBA00022840"/>
    </source>
</evidence>
<feature type="domain" description="ATP-grasp" evidence="5">
    <location>
        <begin position="118"/>
        <end position="315"/>
    </location>
</feature>
<dbReference type="InterPro" id="IPR011761">
    <property type="entry name" value="ATP-grasp"/>
</dbReference>
<dbReference type="OrthoDB" id="150319at2"/>
<dbReference type="GO" id="GO:0005524">
    <property type="term" value="F:ATP binding"/>
    <property type="evidence" value="ECO:0007669"/>
    <property type="project" value="UniProtKB-UniRule"/>
</dbReference>
<dbReference type="PANTHER" id="PTHR43585:SF2">
    <property type="entry name" value="ATP-GRASP ENZYME FSQD"/>
    <property type="match status" value="1"/>
</dbReference>
<dbReference type="InterPro" id="IPR013815">
    <property type="entry name" value="ATP_grasp_subdomain_1"/>
</dbReference>
<protein>
    <submittedName>
        <fullName evidence="6">ATP-grasp domain-containing protein</fullName>
    </submittedName>
</protein>
<dbReference type="GO" id="GO:0016874">
    <property type="term" value="F:ligase activity"/>
    <property type="evidence" value="ECO:0007669"/>
    <property type="project" value="UniProtKB-KW"/>
</dbReference>
<dbReference type="PANTHER" id="PTHR43585">
    <property type="entry name" value="FUMIPYRROLE BIOSYNTHESIS PROTEIN C"/>
    <property type="match status" value="1"/>
</dbReference>
<dbReference type="GO" id="GO:0046872">
    <property type="term" value="F:metal ion binding"/>
    <property type="evidence" value="ECO:0007669"/>
    <property type="project" value="InterPro"/>
</dbReference>
<dbReference type="Gene3D" id="3.30.470.20">
    <property type="entry name" value="ATP-grasp fold, B domain"/>
    <property type="match status" value="1"/>
</dbReference>
<organism evidence="6 7">
    <name type="scientific">Streptomyces boluensis</name>
    <dbReference type="NCBI Taxonomy" id="1775135"/>
    <lineage>
        <taxon>Bacteria</taxon>
        <taxon>Bacillati</taxon>
        <taxon>Actinomycetota</taxon>
        <taxon>Actinomycetes</taxon>
        <taxon>Kitasatosporales</taxon>
        <taxon>Streptomycetaceae</taxon>
        <taxon>Streptomyces</taxon>
    </lineage>
</organism>
<dbReference type="AlphaFoldDB" id="A0A964XIF0"/>
<evidence type="ECO:0000256" key="1">
    <source>
        <dbReference type="ARBA" id="ARBA00022598"/>
    </source>
</evidence>
<evidence type="ECO:0000256" key="4">
    <source>
        <dbReference type="PROSITE-ProRule" id="PRU00409"/>
    </source>
</evidence>
<proteinExistence type="predicted"/>